<keyword evidence="2" id="KW-1185">Reference proteome</keyword>
<dbReference type="EMBL" id="CM043782">
    <property type="protein sequence ID" value="KAI4834576.1"/>
    <property type="molecule type" value="Genomic_DNA"/>
</dbReference>
<comment type="caution">
    <text evidence="1">The sequence shown here is derived from an EMBL/GenBank/DDBJ whole genome shotgun (WGS) entry which is preliminary data.</text>
</comment>
<gene>
    <name evidence="1" type="ORF">MKS88_005250</name>
</gene>
<evidence type="ECO:0000313" key="1">
    <source>
        <dbReference type="EMBL" id="KAI4834576.1"/>
    </source>
</evidence>
<accession>A0ACB9Y196</accession>
<evidence type="ECO:0000313" key="2">
    <source>
        <dbReference type="Proteomes" id="UP001056978"/>
    </source>
</evidence>
<name>A0ACB9Y196_PLABR</name>
<proteinExistence type="predicted"/>
<sequence length="102" mass="11992">MGKLKKITATSVIALKSGDKNVKINIECPLCIVSMRYSLYEQNNFQKRLRNSHKRIMVEANMDPWKQDFFIKPIIYNEKEVEKCSTDEYKAISFEKIKIICI</sequence>
<protein>
    <submittedName>
        <fullName evidence="1">Uncharacterized protein</fullName>
    </submittedName>
</protein>
<organism evidence="1 2">
    <name type="scientific">Plasmodium brasilianum</name>
    <dbReference type="NCBI Taxonomy" id="5824"/>
    <lineage>
        <taxon>Eukaryota</taxon>
        <taxon>Sar</taxon>
        <taxon>Alveolata</taxon>
        <taxon>Apicomplexa</taxon>
        <taxon>Aconoidasida</taxon>
        <taxon>Haemosporida</taxon>
        <taxon>Plasmodiidae</taxon>
        <taxon>Plasmodium</taxon>
        <taxon>Plasmodium (Plasmodium)</taxon>
    </lineage>
</organism>
<reference evidence="1" key="1">
    <citation type="submission" date="2022-06" db="EMBL/GenBank/DDBJ databases">
        <title>The First Complete Genome of the Simian Malaria Parasite Plasmodium brasilianum.</title>
        <authorList>
            <person name="Bajic M."/>
            <person name="Ravishankar S."/>
        </authorList>
    </citation>
    <scope>NUCLEOTIDE SEQUENCE</scope>
    <source>
        <strain evidence="1">Bolivian I</strain>
    </source>
</reference>
<dbReference type="Proteomes" id="UP001056978">
    <property type="component" value="Chromosome 14"/>
</dbReference>